<dbReference type="InterPro" id="IPR004843">
    <property type="entry name" value="Calcineurin-like_PHP"/>
</dbReference>
<reference evidence="8" key="1">
    <citation type="submission" date="2023-04" db="EMBL/GenBank/DDBJ databases">
        <title>Candida boidinii NBRC 10035.</title>
        <authorList>
            <person name="Ichikawa N."/>
            <person name="Sato H."/>
            <person name="Tonouchi N."/>
        </authorList>
    </citation>
    <scope>NUCLEOTIDE SEQUENCE</scope>
    <source>
        <strain evidence="8">NBRC 10035</strain>
    </source>
</reference>
<evidence type="ECO:0000256" key="5">
    <source>
        <dbReference type="SAM" id="Phobius"/>
    </source>
</evidence>
<evidence type="ECO:0000313" key="9">
    <source>
        <dbReference type="Proteomes" id="UP001165120"/>
    </source>
</evidence>
<name>A0A9W6SZQ4_CANBO</name>
<dbReference type="Proteomes" id="UP001165120">
    <property type="component" value="Unassembled WGS sequence"/>
</dbReference>
<keyword evidence="3 5" id="KW-1133">Transmembrane helix</keyword>
<dbReference type="Gene3D" id="3.60.21.10">
    <property type="match status" value="1"/>
</dbReference>
<accession>A0A9W6SZQ4</accession>
<organism evidence="8 9">
    <name type="scientific">Candida boidinii</name>
    <name type="common">Yeast</name>
    <dbReference type="NCBI Taxonomy" id="5477"/>
    <lineage>
        <taxon>Eukaryota</taxon>
        <taxon>Fungi</taxon>
        <taxon>Dikarya</taxon>
        <taxon>Ascomycota</taxon>
        <taxon>Saccharomycotina</taxon>
        <taxon>Pichiomycetes</taxon>
        <taxon>Pichiales</taxon>
        <taxon>Pichiaceae</taxon>
        <taxon>Ogataea</taxon>
        <taxon>Ogataea/Candida clade</taxon>
    </lineage>
</organism>
<keyword evidence="6" id="KW-0732">Signal</keyword>
<dbReference type="InterPro" id="IPR033308">
    <property type="entry name" value="PGAP5/Cdc1/Ted1"/>
</dbReference>
<dbReference type="InterPro" id="IPR029052">
    <property type="entry name" value="Metallo-depent_PP-like"/>
</dbReference>
<keyword evidence="9" id="KW-1185">Reference proteome</keyword>
<keyword evidence="4 5" id="KW-0472">Membrane</keyword>
<dbReference type="PANTHER" id="PTHR13315:SF4">
    <property type="entry name" value="METALLOPHOSPHOESTERASE, ISOFORM E"/>
    <property type="match status" value="1"/>
</dbReference>
<comment type="caution">
    <text evidence="8">The sequence shown here is derived from an EMBL/GenBank/DDBJ whole genome shotgun (WGS) entry which is preliminary data.</text>
</comment>
<evidence type="ECO:0000256" key="1">
    <source>
        <dbReference type="ARBA" id="ARBA00004141"/>
    </source>
</evidence>
<dbReference type="Pfam" id="PF00149">
    <property type="entry name" value="Metallophos"/>
    <property type="match status" value="1"/>
</dbReference>
<protein>
    <submittedName>
        <fullName evidence="8">Unnamed protein product</fullName>
    </submittedName>
</protein>
<evidence type="ECO:0000256" key="3">
    <source>
        <dbReference type="ARBA" id="ARBA00022989"/>
    </source>
</evidence>
<evidence type="ECO:0000256" key="4">
    <source>
        <dbReference type="ARBA" id="ARBA00023136"/>
    </source>
</evidence>
<dbReference type="SUPFAM" id="SSF56300">
    <property type="entry name" value="Metallo-dependent phosphatases"/>
    <property type="match status" value="1"/>
</dbReference>
<feature type="transmembrane region" description="Helical" evidence="5">
    <location>
        <begin position="381"/>
        <end position="400"/>
    </location>
</feature>
<sequence length="496" mass="57575">MVKSRIALYLIWCIAIHFCERTYVYNTIKRCQWDQWEDWSHDGNPVSSAVNPYHSVIIGDPQIIDEFSYPNRTVGTFLKISQFIVDNYLHRNHVYIKKLLNPDSILFVGDLFDGGRDAENEAWYDEYKRFNKIFNKFEDTKMITSIPGNHDVGFGDGVKSDVLNRFKTFFGDANDYLIMGNHSLILMDTVSLSNVENKEVNRESSYFLNSLNDKTHKIHKYPKILLTHVPLYRFTERQLCGPLRERTNKRFPVMKGKQYQTVIEYDISQRILNAIKPKIIFSGDDHDYCHIRHPLQHADDPSSIKGSGESFTDEITVKSSAMTGGIKKPAVQLLSLWNPLDANDIETRDKDYIFEETGGLVVRHDTLQSRICYLPEGYHSIRIYVTLLLFNIISFIVVFIPHRMSFKIMKFYHKLNSLILNNNNRNSDYTLLPMNKDKPSLIAKQKNGGGFKDTLLKLLNKDWEISDKIDIKSLLLNVIVITSLAINHIKWYINSI</sequence>
<dbReference type="GO" id="GO:0005783">
    <property type="term" value="C:endoplasmic reticulum"/>
    <property type="evidence" value="ECO:0007669"/>
    <property type="project" value="TreeGrafter"/>
</dbReference>
<dbReference type="EMBL" id="BSXN01001057">
    <property type="protein sequence ID" value="GME71344.1"/>
    <property type="molecule type" value="Genomic_DNA"/>
</dbReference>
<feature type="chain" id="PRO_5040830787" evidence="6">
    <location>
        <begin position="22"/>
        <end position="496"/>
    </location>
</feature>
<dbReference type="AlphaFoldDB" id="A0A9W6SZQ4"/>
<evidence type="ECO:0000256" key="6">
    <source>
        <dbReference type="SAM" id="SignalP"/>
    </source>
</evidence>
<feature type="signal peptide" evidence="6">
    <location>
        <begin position="1"/>
        <end position="21"/>
    </location>
</feature>
<dbReference type="PANTHER" id="PTHR13315">
    <property type="entry name" value="METALLO PHOSPHOESTERASE RELATED"/>
    <property type="match status" value="1"/>
</dbReference>
<dbReference type="GO" id="GO:0006506">
    <property type="term" value="P:GPI anchor biosynthetic process"/>
    <property type="evidence" value="ECO:0007669"/>
    <property type="project" value="InterPro"/>
</dbReference>
<keyword evidence="2 5" id="KW-0812">Transmembrane</keyword>
<dbReference type="GO" id="GO:0016020">
    <property type="term" value="C:membrane"/>
    <property type="evidence" value="ECO:0007669"/>
    <property type="project" value="UniProtKB-SubCell"/>
</dbReference>
<evidence type="ECO:0000313" key="8">
    <source>
        <dbReference type="EMBL" id="GME71344.1"/>
    </source>
</evidence>
<evidence type="ECO:0000259" key="7">
    <source>
        <dbReference type="Pfam" id="PF00149"/>
    </source>
</evidence>
<feature type="domain" description="Calcineurin-like phosphoesterase" evidence="7">
    <location>
        <begin position="57"/>
        <end position="288"/>
    </location>
</feature>
<dbReference type="GO" id="GO:0016787">
    <property type="term" value="F:hydrolase activity"/>
    <property type="evidence" value="ECO:0007669"/>
    <property type="project" value="InterPro"/>
</dbReference>
<evidence type="ECO:0000256" key="2">
    <source>
        <dbReference type="ARBA" id="ARBA00022692"/>
    </source>
</evidence>
<comment type="subcellular location">
    <subcellularLocation>
        <location evidence="1">Membrane</location>
        <topology evidence="1">Multi-pass membrane protein</topology>
    </subcellularLocation>
</comment>
<gene>
    <name evidence="8" type="ORF">Cboi02_000317800</name>
</gene>
<proteinExistence type="predicted"/>